<evidence type="ECO:0000256" key="1">
    <source>
        <dbReference type="SAM" id="Coils"/>
    </source>
</evidence>
<dbReference type="OrthoDB" id="2991331at2"/>
<protein>
    <submittedName>
        <fullName evidence="2">Uncharacterized protein</fullName>
    </submittedName>
</protein>
<dbReference type="InterPro" id="IPR019673">
    <property type="entry name" value="Spore_germination_GerPC"/>
</dbReference>
<gene>
    <name evidence="2" type="ORF">E3U55_07075</name>
</gene>
<sequence length="195" mass="23097">MEQSNTVWQQLAYLEQKINQQTQLIQELKDKIDELSEAQKQSSKSQVEKIEYNFEQLKIETLEGTLNIGLTPHKDLPFEQLDLPEESSEPVTTPMEQQIYNQLLPYIRKEVPKIINDFSNENDINISDEWRVILFQDLRKQLPNRIKQHIQNLNQDDRLIIDREQVTMLVNHIKKEISQGVTTYLNNTKENYDES</sequence>
<feature type="coiled-coil region" evidence="1">
    <location>
        <begin position="11"/>
        <end position="45"/>
    </location>
</feature>
<proteinExistence type="predicted"/>
<reference evidence="2 3" key="1">
    <citation type="submission" date="2019-03" db="EMBL/GenBank/DDBJ databases">
        <authorList>
            <person name="He R.-H."/>
        </authorList>
    </citation>
    <scope>NUCLEOTIDE SEQUENCE [LARGE SCALE GENOMIC DNA]</scope>
    <source>
        <strain evidence="3">SH 714</strain>
    </source>
</reference>
<evidence type="ECO:0000313" key="2">
    <source>
        <dbReference type="EMBL" id="TFB22056.1"/>
    </source>
</evidence>
<dbReference type="RefSeq" id="WP_134339731.1">
    <property type="nucleotide sequence ID" value="NZ_SOPW01000006.1"/>
</dbReference>
<dbReference type="Pfam" id="PF10737">
    <property type="entry name" value="GerPC"/>
    <property type="match status" value="1"/>
</dbReference>
<accession>A0A4Y8IQ55</accession>
<keyword evidence="1" id="KW-0175">Coiled coil</keyword>
<evidence type="ECO:0000313" key="3">
    <source>
        <dbReference type="Proteomes" id="UP000297975"/>
    </source>
</evidence>
<dbReference type="EMBL" id="SOPW01000006">
    <property type="protein sequence ID" value="TFB22056.1"/>
    <property type="molecule type" value="Genomic_DNA"/>
</dbReference>
<dbReference type="Proteomes" id="UP000297975">
    <property type="component" value="Unassembled WGS sequence"/>
</dbReference>
<name>A0A4Y8IQ55_9BACI</name>
<organism evidence="2 3">
    <name type="scientific">Filobacillus milosensis</name>
    <dbReference type="NCBI Taxonomy" id="94137"/>
    <lineage>
        <taxon>Bacteria</taxon>
        <taxon>Bacillati</taxon>
        <taxon>Bacillota</taxon>
        <taxon>Bacilli</taxon>
        <taxon>Bacillales</taxon>
        <taxon>Bacillaceae</taxon>
        <taxon>Filobacillus</taxon>
    </lineage>
</organism>
<keyword evidence="3" id="KW-1185">Reference proteome</keyword>
<dbReference type="AlphaFoldDB" id="A0A4Y8IQ55"/>
<comment type="caution">
    <text evidence="2">The sequence shown here is derived from an EMBL/GenBank/DDBJ whole genome shotgun (WGS) entry which is preliminary data.</text>
</comment>